<evidence type="ECO:0000256" key="6">
    <source>
        <dbReference type="SAM" id="MobiDB-lite"/>
    </source>
</evidence>
<dbReference type="InterPro" id="IPR010334">
    <property type="entry name" value="Dcp1"/>
</dbReference>
<evidence type="ECO:0000256" key="4">
    <source>
        <dbReference type="ARBA" id="ARBA00022664"/>
    </source>
</evidence>
<evidence type="ECO:0000313" key="8">
    <source>
        <dbReference type="EnsemblMetazoa" id="GAUT006470-PA"/>
    </source>
</evidence>
<dbReference type="Proteomes" id="UP000078200">
    <property type="component" value="Unassembled WGS sequence"/>
</dbReference>
<dbReference type="GO" id="GO:0000932">
    <property type="term" value="C:P-body"/>
    <property type="evidence" value="ECO:0007669"/>
    <property type="project" value="TreeGrafter"/>
</dbReference>
<dbReference type="Gene3D" id="2.30.29.30">
    <property type="entry name" value="Pleckstrin-homology domain (PH domain)/Phosphotyrosine-binding domain (PTB)"/>
    <property type="match status" value="1"/>
</dbReference>
<evidence type="ECO:0000256" key="5">
    <source>
        <dbReference type="ARBA" id="ARBA00023161"/>
    </source>
</evidence>
<dbReference type="VEuPathDB" id="VectorBase:GAUT006470"/>
<dbReference type="PANTHER" id="PTHR16290">
    <property type="entry name" value="TRANSCRIPTION FACTOR SMIF DECAPPING ENZYME DCP1"/>
    <property type="match status" value="1"/>
</dbReference>
<dbReference type="PANTHER" id="PTHR16290:SF0">
    <property type="entry name" value="DECAPPING PROTEIN 1, ISOFORM A"/>
    <property type="match status" value="1"/>
</dbReference>
<dbReference type="Gene3D" id="6.10.140.2030">
    <property type="match status" value="1"/>
</dbReference>
<keyword evidence="9" id="KW-1185">Reference proteome</keyword>
<evidence type="ECO:0000313" key="9">
    <source>
        <dbReference type="Proteomes" id="UP000078200"/>
    </source>
</evidence>
<proteinExistence type="inferred from homology"/>
<protein>
    <recommendedName>
        <fullName evidence="7">mRNA-decapping enzyme C-terminal domain-containing protein</fullName>
    </recommendedName>
</protein>
<feature type="region of interest" description="Disordered" evidence="6">
    <location>
        <begin position="174"/>
        <end position="201"/>
    </location>
</feature>
<evidence type="ECO:0000256" key="1">
    <source>
        <dbReference type="ARBA" id="ARBA00004496"/>
    </source>
</evidence>
<feature type="domain" description="mRNA-decapping enzyme C-terminal" evidence="7">
    <location>
        <begin position="406"/>
        <end position="441"/>
    </location>
</feature>
<dbReference type="InterPro" id="IPR031953">
    <property type="entry name" value="mRNA_decap_C"/>
</dbReference>
<dbReference type="FunFam" id="2.30.29.30:FF:000425">
    <property type="entry name" value="mRNA-decapping enzyme 1B"/>
    <property type="match status" value="1"/>
</dbReference>
<dbReference type="SUPFAM" id="SSF50729">
    <property type="entry name" value="PH domain-like"/>
    <property type="match status" value="1"/>
</dbReference>
<dbReference type="GO" id="GO:0000290">
    <property type="term" value="P:deadenylation-dependent decapping of nuclear-transcribed mRNA"/>
    <property type="evidence" value="ECO:0007669"/>
    <property type="project" value="InterPro"/>
</dbReference>
<comment type="similarity">
    <text evidence="2">Belongs to the DCP1 family.</text>
</comment>
<organism evidence="8 9">
    <name type="scientific">Glossina austeni</name>
    <name type="common">Savannah tsetse fly</name>
    <dbReference type="NCBI Taxonomy" id="7395"/>
    <lineage>
        <taxon>Eukaryota</taxon>
        <taxon>Metazoa</taxon>
        <taxon>Ecdysozoa</taxon>
        <taxon>Arthropoda</taxon>
        <taxon>Hexapoda</taxon>
        <taxon>Insecta</taxon>
        <taxon>Pterygota</taxon>
        <taxon>Neoptera</taxon>
        <taxon>Endopterygota</taxon>
        <taxon>Diptera</taxon>
        <taxon>Brachycera</taxon>
        <taxon>Muscomorpha</taxon>
        <taxon>Hippoboscoidea</taxon>
        <taxon>Glossinidae</taxon>
        <taxon>Glossina</taxon>
    </lineage>
</organism>
<dbReference type="GO" id="GO:0008047">
    <property type="term" value="F:enzyme activator activity"/>
    <property type="evidence" value="ECO:0007669"/>
    <property type="project" value="InterPro"/>
</dbReference>
<accession>A0A1A9UJ05</accession>
<sequence length="446" mass="49736">MADKSKTRMNLAAIKKLDPYAKDIVDTSSHVAFYIFNSEQNEWEKTDVEGAFFIYSRNAQPFHSIFINNRLNTTSFVEPITNHLELQAQAPFLLYRNERSRIRGFWFYNSLECERISKLVSELVQSAATTSIENNRENAVDGTQAKEDNYNLSIFKMLSDAQQIFNITQQANSASANNNVNNHQPVQQQPQQQAQHTQPAAPQNIASGNVLKFFAAAKPTADISYTPRILPNTLSVEQVEKQQRDIAPGPQTTALIDDANALYHTPQQVPLQQEGAPSNGTTRLSCSLLESVAMDNSNPMFVKKLPRQCSSGALDIKPLTAATSNKGPDFGFAKALQAATCSPNTLPGEQIALSKIFSNLNLQQHAAPILSEVTNKPALMPPTMFDKAPATAQEDTIHHLPVNKQEPLNKYQFVQAFNYLIQNDEEFVQKLHDAYLKTLTKFGTYQ</sequence>
<reference evidence="8" key="1">
    <citation type="submission" date="2020-05" db="UniProtKB">
        <authorList>
            <consortium name="EnsemblMetazoa"/>
        </authorList>
    </citation>
    <scope>IDENTIFICATION</scope>
    <source>
        <strain evidence="8">TTRI</strain>
    </source>
</reference>
<dbReference type="CDD" id="cd09804">
    <property type="entry name" value="Dcp1"/>
    <property type="match status" value="1"/>
</dbReference>
<dbReference type="InterPro" id="IPR011993">
    <property type="entry name" value="PH-like_dom_sf"/>
</dbReference>
<comment type="subcellular location">
    <subcellularLocation>
        <location evidence="1">Cytoplasm</location>
    </subcellularLocation>
</comment>
<evidence type="ECO:0000256" key="3">
    <source>
        <dbReference type="ARBA" id="ARBA00022490"/>
    </source>
</evidence>
<dbReference type="EnsemblMetazoa" id="GAUT006470-RA">
    <property type="protein sequence ID" value="GAUT006470-PA"/>
    <property type="gene ID" value="GAUT006470"/>
</dbReference>
<dbReference type="GO" id="GO:0003729">
    <property type="term" value="F:mRNA binding"/>
    <property type="evidence" value="ECO:0007669"/>
    <property type="project" value="TreeGrafter"/>
</dbReference>
<keyword evidence="5" id="KW-0866">Nonsense-mediated mRNA decay</keyword>
<dbReference type="GO" id="GO:0000184">
    <property type="term" value="P:nuclear-transcribed mRNA catabolic process, nonsense-mediated decay"/>
    <property type="evidence" value="ECO:0007669"/>
    <property type="project" value="UniProtKB-KW"/>
</dbReference>
<evidence type="ECO:0000259" key="7">
    <source>
        <dbReference type="Pfam" id="PF16741"/>
    </source>
</evidence>
<dbReference type="Pfam" id="PF16741">
    <property type="entry name" value="mRNA_decap_C"/>
    <property type="match status" value="1"/>
</dbReference>
<name>A0A1A9UJ05_GLOAU</name>
<dbReference type="GO" id="GO:0031087">
    <property type="term" value="P:deadenylation-independent decapping of nuclear-transcribed mRNA"/>
    <property type="evidence" value="ECO:0007669"/>
    <property type="project" value="TreeGrafter"/>
</dbReference>
<evidence type="ECO:0000256" key="2">
    <source>
        <dbReference type="ARBA" id="ARBA00008778"/>
    </source>
</evidence>
<dbReference type="STRING" id="7395.A0A1A9UJ05"/>
<dbReference type="GO" id="GO:0006397">
    <property type="term" value="P:mRNA processing"/>
    <property type="evidence" value="ECO:0007669"/>
    <property type="project" value="UniProtKB-KW"/>
</dbReference>
<dbReference type="AlphaFoldDB" id="A0A1A9UJ05"/>
<keyword evidence="4" id="KW-0507">mRNA processing</keyword>
<dbReference type="Pfam" id="PF06058">
    <property type="entry name" value="DCP1"/>
    <property type="match status" value="1"/>
</dbReference>
<keyword evidence="3" id="KW-0963">Cytoplasm</keyword>